<name>A0ABS4NRU7_9BACL</name>
<dbReference type="EMBL" id="JAGGLV010000008">
    <property type="protein sequence ID" value="MBP2112788.1"/>
    <property type="molecule type" value="Genomic_DNA"/>
</dbReference>
<accession>A0ABS4NRU7</accession>
<dbReference type="Proteomes" id="UP000773462">
    <property type="component" value="Unassembled WGS sequence"/>
</dbReference>
<reference evidence="1 2" key="1">
    <citation type="submission" date="2021-03" db="EMBL/GenBank/DDBJ databases">
        <title>Genomic Encyclopedia of Type Strains, Phase IV (KMG-IV): sequencing the most valuable type-strain genomes for metagenomic binning, comparative biology and taxonomic classification.</title>
        <authorList>
            <person name="Goeker M."/>
        </authorList>
    </citation>
    <scope>NUCLEOTIDE SEQUENCE [LARGE SCALE GENOMIC DNA]</scope>
    <source>
        <strain evidence="1 2">DSM 101953</strain>
    </source>
</reference>
<evidence type="ECO:0000313" key="2">
    <source>
        <dbReference type="Proteomes" id="UP000773462"/>
    </source>
</evidence>
<organism evidence="1 2">
    <name type="scientific">Paenibacillus silagei</name>
    <dbReference type="NCBI Taxonomy" id="1670801"/>
    <lineage>
        <taxon>Bacteria</taxon>
        <taxon>Bacillati</taxon>
        <taxon>Bacillota</taxon>
        <taxon>Bacilli</taxon>
        <taxon>Bacillales</taxon>
        <taxon>Paenibacillaceae</taxon>
        <taxon>Paenibacillus</taxon>
    </lineage>
</organism>
<protein>
    <submittedName>
        <fullName evidence="1">Uncharacterized protein</fullName>
    </submittedName>
</protein>
<gene>
    <name evidence="1" type="ORF">J2Z70_002942</name>
</gene>
<keyword evidence="2" id="KW-1185">Reference proteome</keyword>
<proteinExistence type="predicted"/>
<comment type="caution">
    <text evidence="1">The sequence shown here is derived from an EMBL/GenBank/DDBJ whole genome shotgun (WGS) entry which is preliminary data.</text>
</comment>
<sequence length="109" mass="12777">MSLLLCYLVTFVSKNNYTRFISICQVNDRIDFETYKKNHTVWFFLYVSFAWFPYASDESQQNERFHPYAKQNRWFAISRISDISVAALIAFVSSQVGCSHPKDNLNASE</sequence>
<evidence type="ECO:0000313" key="1">
    <source>
        <dbReference type="EMBL" id="MBP2112788.1"/>
    </source>
</evidence>